<protein>
    <submittedName>
        <fullName evidence="2">Alcohol dehydrogenase, zinc-containing</fullName>
        <ecNumber evidence="2">1.1.1.-</ecNumber>
    </submittedName>
</protein>
<dbReference type="EMBL" id="LR962863">
    <property type="protein sequence ID" value="CAD7358646.1"/>
    <property type="molecule type" value="Genomic_DNA"/>
</dbReference>
<gene>
    <name evidence="2" type="primary">gutB_1</name>
    <name evidence="2" type="ORF">NCTC12218_00227</name>
</gene>
<accession>A0A7Z7VW85</accession>
<dbReference type="Proteomes" id="UP000264146">
    <property type="component" value="Chromosome"/>
</dbReference>
<organism evidence="2">
    <name type="scientific">Staphylococcus schleiferi</name>
    <dbReference type="NCBI Taxonomy" id="1295"/>
    <lineage>
        <taxon>Bacteria</taxon>
        <taxon>Bacillati</taxon>
        <taxon>Bacillota</taxon>
        <taxon>Bacilli</taxon>
        <taxon>Bacillales</taxon>
        <taxon>Staphylococcaceae</taxon>
        <taxon>Staphylococcus</taxon>
    </lineage>
</organism>
<proteinExistence type="predicted"/>
<dbReference type="AlphaFoldDB" id="A0A7Z7VW85"/>
<evidence type="ECO:0000313" key="2">
    <source>
        <dbReference type="EMBL" id="SUM86312.1"/>
    </source>
</evidence>
<evidence type="ECO:0000313" key="1">
    <source>
        <dbReference type="EMBL" id="CAD7358646.1"/>
    </source>
</evidence>
<dbReference type="Gene3D" id="3.90.180.10">
    <property type="entry name" value="Medium-chain alcohol dehydrogenases, catalytic domain"/>
    <property type="match status" value="1"/>
</dbReference>
<evidence type="ECO:0000313" key="3">
    <source>
        <dbReference type="Proteomes" id="UP000264146"/>
    </source>
</evidence>
<dbReference type="Gene3D" id="3.40.50.720">
    <property type="entry name" value="NAD(P)-binding Rossmann-like Domain"/>
    <property type="match status" value="1"/>
</dbReference>
<reference evidence="1 3" key="2">
    <citation type="submission" date="2020-11" db="EMBL/GenBank/DDBJ databases">
        <authorList>
            <consortium name="Pathogen Informatics"/>
        </authorList>
    </citation>
    <scope>NUCLEOTIDE SEQUENCE [LARGE SCALE GENOMIC DNA]</scope>
    <source>
        <strain evidence="1 3">NCTC12218</strain>
    </source>
</reference>
<dbReference type="EC" id="1.1.1.-" evidence="2"/>
<keyword evidence="2" id="KW-0560">Oxidoreductase</keyword>
<dbReference type="GO" id="GO:0016491">
    <property type="term" value="F:oxidoreductase activity"/>
    <property type="evidence" value="ECO:0007669"/>
    <property type="project" value="UniProtKB-KW"/>
</dbReference>
<dbReference type="EMBL" id="UHEF01000001">
    <property type="protein sequence ID" value="SUM86312.1"/>
    <property type="molecule type" value="Genomic_DNA"/>
</dbReference>
<name>A0A7Z7VW85_STASC</name>
<sequence length="72" mass="7906">MQLTNTGVKLTSTIAYTPTTFQQTIDLMAEGNLNVKGVVTDHIQLEDIVERGFKQLVSDKSQAKILVNIAQS</sequence>
<reference evidence="2" key="1">
    <citation type="submission" date="2018-06" db="EMBL/GenBank/DDBJ databases">
        <authorList>
            <consortium name="Pathogen Informatics"/>
            <person name="Doyle S."/>
        </authorList>
    </citation>
    <scope>NUCLEOTIDE SEQUENCE [LARGE SCALE GENOMIC DNA]</scope>
    <source>
        <strain evidence="2">NCTC12218</strain>
    </source>
</reference>